<dbReference type="InterPro" id="IPR015943">
    <property type="entry name" value="WD40/YVTN_repeat-like_dom_sf"/>
</dbReference>
<keyword evidence="2" id="KW-0853">WD repeat</keyword>
<dbReference type="SMART" id="SM00320">
    <property type="entry name" value="WD40"/>
    <property type="match status" value="4"/>
</dbReference>
<dbReference type="GO" id="GO:0006261">
    <property type="term" value="P:DNA-templated DNA replication"/>
    <property type="evidence" value="ECO:0007669"/>
    <property type="project" value="TreeGrafter"/>
</dbReference>
<dbReference type="GO" id="GO:0006281">
    <property type="term" value="P:DNA repair"/>
    <property type="evidence" value="ECO:0007669"/>
    <property type="project" value="TreeGrafter"/>
</dbReference>
<evidence type="ECO:0000259" key="8">
    <source>
        <dbReference type="Pfam" id="PF24817"/>
    </source>
</evidence>
<comment type="caution">
    <text evidence="9">The sequence shown here is derived from an EMBL/GenBank/DDBJ whole genome shotgun (WGS) entry which is preliminary data.</text>
</comment>
<keyword evidence="4" id="KW-0539">Nucleus</keyword>
<dbReference type="AlphaFoldDB" id="A0AAD5MY97"/>
<feature type="domain" description="WDHD1 first WD40" evidence="8">
    <location>
        <begin position="7"/>
        <end position="313"/>
    </location>
</feature>
<dbReference type="InterPro" id="IPR001680">
    <property type="entry name" value="WD40_rpt"/>
</dbReference>
<dbReference type="Pfam" id="PF24817">
    <property type="entry name" value="WD40_WDHD1_1st"/>
    <property type="match status" value="1"/>
</dbReference>
<dbReference type="InterPro" id="IPR036322">
    <property type="entry name" value="WD40_repeat_dom_sf"/>
</dbReference>
<evidence type="ECO:0000313" key="9">
    <source>
        <dbReference type="EMBL" id="KAJ1357951.1"/>
    </source>
</evidence>
<feature type="domain" description="WDHD1/CFT4 helical bundle" evidence="7">
    <location>
        <begin position="722"/>
        <end position="808"/>
    </location>
</feature>
<accession>A0AAD5MY97</accession>
<evidence type="ECO:0000259" key="6">
    <source>
        <dbReference type="Pfam" id="PF12341"/>
    </source>
</evidence>
<dbReference type="Proteomes" id="UP001196413">
    <property type="component" value="Unassembled WGS sequence"/>
</dbReference>
<dbReference type="PANTHER" id="PTHR19932:SF10">
    <property type="entry name" value="WD REPEAT AND HMG-BOX DNA-BINDING PROTEIN 1"/>
    <property type="match status" value="1"/>
</dbReference>
<dbReference type="SUPFAM" id="SSF101898">
    <property type="entry name" value="NHL repeat"/>
    <property type="match status" value="1"/>
</dbReference>
<evidence type="ECO:0008006" key="11">
    <source>
        <dbReference type="Google" id="ProtNLM"/>
    </source>
</evidence>
<dbReference type="InterPro" id="IPR048591">
    <property type="entry name" value="WDHD1/CFT4_hel"/>
</dbReference>
<evidence type="ECO:0000256" key="1">
    <source>
        <dbReference type="ARBA" id="ARBA00004123"/>
    </source>
</evidence>
<feature type="region of interest" description="Disordered" evidence="5">
    <location>
        <begin position="338"/>
        <end position="361"/>
    </location>
</feature>
<dbReference type="SUPFAM" id="SSF50978">
    <property type="entry name" value="WD40 repeat-like"/>
    <property type="match status" value="1"/>
</dbReference>
<keyword evidence="10" id="KW-1185">Reference proteome</keyword>
<reference evidence="9" key="1">
    <citation type="submission" date="2021-06" db="EMBL/GenBank/DDBJ databases">
        <title>Parelaphostrongylus tenuis whole genome reference sequence.</title>
        <authorList>
            <person name="Garwood T.J."/>
            <person name="Larsen P.A."/>
            <person name="Fountain-Jones N.M."/>
            <person name="Garbe J.R."/>
            <person name="Macchietto M.G."/>
            <person name="Kania S.A."/>
            <person name="Gerhold R.W."/>
            <person name="Richards J.E."/>
            <person name="Wolf T.M."/>
        </authorList>
    </citation>
    <scope>NUCLEOTIDE SEQUENCE</scope>
    <source>
        <strain evidence="9">MNPRO001-30</strain>
        <tissue evidence="9">Meninges</tissue>
    </source>
</reference>
<dbReference type="PANTHER" id="PTHR19932">
    <property type="entry name" value="WD REPEAT AND HMG-BOX DNA BINDING PROTEIN"/>
    <property type="match status" value="1"/>
</dbReference>
<gene>
    <name evidence="9" type="ORF">KIN20_016227</name>
</gene>
<sequence length="837" mass="92807">MSFSNVRNVHIKGHITISTDRALTSKKFLTCGTDGTVYVWSEESLADGGTPEIKTVADATHSCCAWNGENVFVGLTTTDLLTGVDKRIVGQCPLNNLESFRQLFTFSLEVISIDASENYVVAGGSDFTVKKVNLNKNGPYDRIETNGEVLCVAIDPKEDVYAVACGDGTVSVFDIKNNEKQCCMEFVFPSYGDIGLVNSRHTMTWSIDGTQLYVPSQGCVKVIAKDGWKISNNSLKSEGTALDVFSTSCISRCGRYLCSSTLSNKILLWDLGDGSVLAQYEYKRKEKAIISSMKFVPFSERDIVLVDVDEGLCVLKDAIPSAISKAIDKTSEAFVNGHSYDQEKDDDLSRSPRAYDEDDGDTRMSADIGAIKKRYGFGYDGSGHLDSYGYVSSDRNNYISAPPTPQVPPYRPPRIPSFFVSGASPSHLSERYLKWNYYGIVRTYSSENGCSIEISFHDISIHPTIVLDNGTTEYVLADLSDQAIALASKREGKDEESELLVIHISSWDSESRRWNAKLPPNESAIDVLVSRQMICLITDKRRLRVFTLTGTQRHVVSHPSPILTATCFETKIAICSVSGGDYYDNDDQVQPSYQHVVSIYDMDSKHWYRRSDTVKTVNLPVADQEHLLWFGYTNHGHLVTMDSSYTFNLLTPSGFWLPIFDGSSEIASKSDALWPIAVIEGGQCQIRYLYCKGSKYPLVAVKMPPYVAHWILPYCAPESDKSKLEQELFLNELQQSELTSGPSSDLTELTSKHLKTLVKLFALACKSERDGRAAELSGLVSSSKGILLMCNYAAKLKKSTLADKVASYGRENIPLSEPAPPESRDIFEQTQHPGLFQ</sequence>
<dbReference type="Pfam" id="PF12341">
    <property type="entry name" value="Mcl1_mid"/>
    <property type="match status" value="1"/>
</dbReference>
<comment type="subcellular location">
    <subcellularLocation>
        <location evidence="1">Nucleus</location>
    </subcellularLocation>
</comment>
<feature type="compositionally biased region" description="Polar residues" evidence="5">
    <location>
        <begin position="828"/>
        <end position="837"/>
    </location>
</feature>
<evidence type="ECO:0000256" key="3">
    <source>
        <dbReference type="ARBA" id="ARBA00022737"/>
    </source>
</evidence>
<evidence type="ECO:0000256" key="5">
    <source>
        <dbReference type="SAM" id="MobiDB-lite"/>
    </source>
</evidence>
<evidence type="ECO:0000313" key="10">
    <source>
        <dbReference type="Proteomes" id="UP001196413"/>
    </source>
</evidence>
<evidence type="ECO:0000256" key="4">
    <source>
        <dbReference type="ARBA" id="ARBA00023242"/>
    </source>
</evidence>
<feature type="region of interest" description="Disordered" evidence="5">
    <location>
        <begin position="812"/>
        <end position="837"/>
    </location>
</feature>
<dbReference type="Gene3D" id="2.130.10.10">
    <property type="entry name" value="YVTN repeat-like/Quinoprotein amine dehydrogenase"/>
    <property type="match status" value="1"/>
</dbReference>
<protein>
    <recommendedName>
        <fullName evidence="11">Minichromosome loss protein Mcl1 middle region domain-containing protein</fullName>
    </recommendedName>
</protein>
<dbReference type="GO" id="GO:0003682">
    <property type="term" value="F:chromatin binding"/>
    <property type="evidence" value="ECO:0007669"/>
    <property type="project" value="TreeGrafter"/>
</dbReference>
<organism evidence="9 10">
    <name type="scientific">Parelaphostrongylus tenuis</name>
    <name type="common">Meningeal worm</name>
    <dbReference type="NCBI Taxonomy" id="148309"/>
    <lineage>
        <taxon>Eukaryota</taxon>
        <taxon>Metazoa</taxon>
        <taxon>Ecdysozoa</taxon>
        <taxon>Nematoda</taxon>
        <taxon>Chromadorea</taxon>
        <taxon>Rhabditida</taxon>
        <taxon>Rhabditina</taxon>
        <taxon>Rhabditomorpha</taxon>
        <taxon>Strongyloidea</taxon>
        <taxon>Metastrongylidae</taxon>
        <taxon>Parelaphostrongylus</taxon>
    </lineage>
</organism>
<feature type="domain" description="WDHD1/CFT4 second beta-propeller" evidence="6">
    <location>
        <begin position="419"/>
        <end position="704"/>
    </location>
</feature>
<dbReference type="Pfam" id="PF20946">
    <property type="entry name" value="Ctf4_C"/>
    <property type="match status" value="1"/>
</dbReference>
<name>A0AAD5MY97_PARTN</name>
<dbReference type="InterPro" id="IPR022100">
    <property type="entry name" value="WDHD1/CFT4_beta-prop_2nd"/>
</dbReference>
<proteinExistence type="predicted"/>
<dbReference type="EMBL" id="JAHQIW010003268">
    <property type="protein sequence ID" value="KAJ1357951.1"/>
    <property type="molecule type" value="Genomic_DNA"/>
</dbReference>
<dbReference type="InterPro" id="IPR057646">
    <property type="entry name" value="WD40_WDHD1_1st"/>
</dbReference>
<evidence type="ECO:0000259" key="7">
    <source>
        <dbReference type="Pfam" id="PF20946"/>
    </source>
</evidence>
<keyword evidence="3" id="KW-0677">Repeat</keyword>
<dbReference type="GO" id="GO:0000278">
    <property type="term" value="P:mitotic cell cycle"/>
    <property type="evidence" value="ECO:0007669"/>
    <property type="project" value="TreeGrafter"/>
</dbReference>
<dbReference type="GO" id="GO:0043596">
    <property type="term" value="C:nuclear replication fork"/>
    <property type="evidence" value="ECO:0007669"/>
    <property type="project" value="TreeGrafter"/>
</dbReference>
<evidence type="ECO:0000256" key="2">
    <source>
        <dbReference type="ARBA" id="ARBA00022574"/>
    </source>
</evidence>